<name>A0ABV7FX76_9PROT</name>
<comment type="similarity">
    <text evidence="2">Belongs to the autoinducer-2 exporter (AI-2E) (TC 2.A.86) family.</text>
</comment>
<dbReference type="PANTHER" id="PTHR21716:SF62">
    <property type="entry name" value="TRANSPORT PROTEIN YDBI-RELATED"/>
    <property type="match status" value="1"/>
</dbReference>
<evidence type="ECO:0000256" key="5">
    <source>
        <dbReference type="ARBA" id="ARBA00023136"/>
    </source>
</evidence>
<keyword evidence="5 6" id="KW-0472">Membrane</keyword>
<feature type="transmembrane region" description="Helical" evidence="6">
    <location>
        <begin position="290"/>
        <end position="319"/>
    </location>
</feature>
<organism evidence="7 8">
    <name type="scientific">Teichococcus globiformis</name>
    <dbReference type="NCBI Taxonomy" id="2307229"/>
    <lineage>
        <taxon>Bacteria</taxon>
        <taxon>Pseudomonadati</taxon>
        <taxon>Pseudomonadota</taxon>
        <taxon>Alphaproteobacteria</taxon>
        <taxon>Acetobacterales</taxon>
        <taxon>Roseomonadaceae</taxon>
        <taxon>Roseomonas</taxon>
    </lineage>
</organism>
<evidence type="ECO:0000256" key="1">
    <source>
        <dbReference type="ARBA" id="ARBA00004141"/>
    </source>
</evidence>
<dbReference type="InterPro" id="IPR002549">
    <property type="entry name" value="AI-2E-like"/>
</dbReference>
<dbReference type="RefSeq" id="WP_379594655.1">
    <property type="nucleotide sequence ID" value="NZ_JBHRTN010000004.1"/>
</dbReference>
<keyword evidence="4 6" id="KW-1133">Transmembrane helix</keyword>
<reference evidence="8" key="1">
    <citation type="journal article" date="2019" name="Int. J. Syst. Evol. Microbiol.">
        <title>The Global Catalogue of Microorganisms (GCM) 10K type strain sequencing project: providing services to taxonomists for standard genome sequencing and annotation.</title>
        <authorList>
            <consortium name="The Broad Institute Genomics Platform"/>
            <consortium name="The Broad Institute Genome Sequencing Center for Infectious Disease"/>
            <person name="Wu L."/>
            <person name="Ma J."/>
        </authorList>
    </citation>
    <scope>NUCLEOTIDE SEQUENCE [LARGE SCALE GENOMIC DNA]</scope>
    <source>
        <strain evidence="8">KCTC 52094</strain>
    </source>
</reference>
<comment type="subcellular location">
    <subcellularLocation>
        <location evidence="1">Membrane</location>
        <topology evidence="1">Multi-pass membrane protein</topology>
    </subcellularLocation>
</comment>
<accession>A0ABV7FX76</accession>
<evidence type="ECO:0000313" key="7">
    <source>
        <dbReference type="EMBL" id="MFC3124258.1"/>
    </source>
</evidence>
<dbReference type="EMBL" id="JBHRTN010000004">
    <property type="protein sequence ID" value="MFC3124258.1"/>
    <property type="molecule type" value="Genomic_DNA"/>
</dbReference>
<evidence type="ECO:0000313" key="8">
    <source>
        <dbReference type="Proteomes" id="UP001595593"/>
    </source>
</evidence>
<evidence type="ECO:0000256" key="4">
    <source>
        <dbReference type="ARBA" id="ARBA00022989"/>
    </source>
</evidence>
<comment type="caution">
    <text evidence="7">The sequence shown here is derived from an EMBL/GenBank/DDBJ whole genome shotgun (WGS) entry which is preliminary data.</text>
</comment>
<protein>
    <submittedName>
        <fullName evidence="7">AI-2E family transporter</fullName>
    </submittedName>
</protein>
<proteinExistence type="inferred from homology"/>
<feature type="transmembrane region" description="Helical" evidence="6">
    <location>
        <begin position="138"/>
        <end position="156"/>
    </location>
</feature>
<evidence type="ECO:0000256" key="2">
    <source>
        <dbReference type="ARBA" id="ARBA00009773"/>
    </source>
</evidence>
<dbReference type="Proteomes" id="UP001595593">
    <property type="component" value="Unassembled WGS sequence"/>
</dbReference>
<feature type="transmembrane region" description="Helical" evidence="6">
    <location>
        <begin position="198"/>
        <end position="231"/>
    </location>
</feature>
<sequence>MTRRTVSATAFAGLLLLLLWLVPDVPLLVFAATLLGVFLYGGSAQIRRLLPISNGLGVGLFVLLLLLLTALFVLLAADPMAAQFSELWRQVPIAAGNLADRISQYSWGRQLLDSLQVENLRLPSGGGSSAFSALNTTFGALANVVLVGFLALYFAIDPDLYRRGIVALFAPSLRPRAGELAHEAAVTLRNWLEAQMVSMAVVGLLTALGLWLVGVPLALVLGVISAVLTFIPTIGPVIAAVPGVLLGMAGGFNTAVAVIGVYIAVQSVESYLITPYVQKQKVNLPEAATIIALVAFGLLYGFLGMMLATPLAALGLMLIRRIYVEGYLDQEPEQRLAVSAAVPEPPPLVRP</sequence>
<gene>
    <name evidence="7" type="ORF">ACFOD4_04225</name>
</gene>
<dbReference type="PANTHER" id="PTHR21716">
    <property type="entry name" value="TRANSMEMBRANE PROTEIN"/>
    <property type="match status" value="1"/>
</dbReference>
<dbReference type="Pfam" id="PF01594">
    <property type="entry name" value="AI-2E_transport"/>
    <property type="match status" value="1"/>
</dbReference>
<keyword evidence="3 6" id="KW-0812">Transmembrane</keyword>
<keyword evidence="8" id="KW-1185">Reference proteome</keyword>
<evidence type="ECO:0000256" key="3">
    <source>
        <dbReference type="ARBA" id="ARBA00022692"/>
    </source>
</evidence>
<evidence type="ECO:0000256" key="6">
    <source>
        <dbReference type="SAM" id="Phobius"/>
    </source>
</evidence>
<feature type="transmembrane region" description="Helical" evidence="6">
    <location>
        <begin position="55"/>
        <end position="77"/>
    </location>
</feature>